<feature type="compositionally biased region" description="Low complexity" evidence="1">
    <location>
        <begin position="183"/>
        <end position="193"/>
    </location>
</feature>
<sequence>MAAAPSNTASNAVSIPAVGVSEFRLGEDENSDLSDSDQSEHSERSLSPESGAKPSKAKKRKARKQVGALTDELDTLLGAAFQAPNGDAVKSDVPGNIDHASGDLSMEVDTEKRLPKRTRQNMIKMEKRKLARERQKQNQPFQQPAPAQKPLTAEGQKKQQKQSKKNSGQARRERKEKARARRALGLGEEMAVD</sequence>
<keyword evidence="3" id="KW-1185">Reference proteome</keyword>
<dbReference type="RefSeq" id="XP_001794364.1">
    <property type="nucleotide sequence ID" value="XM_001794312.1"/>
</dbReference>
<name>A0A7U2EXE2_PHANO</name>
<dbReference type="OMA" id="KMNKRTR"/>
<organism evidence="2 3">
    <name type="scientific">Phaeosphaeria nodorum (strain SN15 / ATCC MYA-4574 / FGSC 10173)</name>
    <name type="common">Glume blotch fungus</name>
    <name type="synonym">Parastagonospora nodorum</name>
    <dbReference type="NCBI Taxonomy" id="321614"/>
    <lineage>
        <taxon>Eukaryota</taxon>
        <taxon>Fungi</taxon>
        <taxon>Dikarya</taxon>
        <taxon>Ascomycota</taxon>
        <taxon>Pezizomycotina</taxon>
        <taxon>Dothideomycetes</taxon>
        <taxon>Pleosporomycetidae</taxon>
        <taxon>Pleosporales</taxon>
        <taxon>Pleosporineae</taxon>
        <taxon>Phaeosphaeriaceae</taxon>
        <taxon>Parastagonospora</taxon>
    </lineage>
</organism>
<evidence type="ECO:0000313" key="3">
    <source>
        <dbReference type="Proteomes" id="UP000663193"/>
    </source>
</evidence>
<dbReference type="OrthoDB" id="3800694at2759"/>
<dbReference type="KEGG" id="pno:SNOG_03819"/>
<feature type="compositionally biased region" description="Acidic residues" evidence="1">
    <location>
        <begin position="28"/>
        <end position="37"/>
    </location>
</feature>
<gene>
    <name evidence="2" type="ORF">JI435_038190</name>
</gene>
<dbReference type="VEuPathDB" id="FungiDB:JI435_038190"/>
<feature type="compositionally biased region" description="Low complexity" evidence="1">
    <location>
        <begin position="137"/>
        <end position="150"/>
    </location>
</feature>
<feature type="region of interest" description="Disordered" evidence="1">
    <location>
        <begin position="83"/>
        <end position="193"/>
    </location>
</feature>
<accession>A0A7U2EXE2</accession>
<proteinExistence type="predicted"/>
<feature type="region of interest" description="Disordered" evidence="1">
    <location>
        <begin position="23"/>
        <end position="66"/>
    </location>
</feature>
<evidence type="ECO:0000313" key="2">
    <source>
        <dbReference type="EMBL" id="QRC93618.1"/>
    </source>
</evidence>
<dbReference type="EMBL" id="CP069025">
    <property type="protein sequence ID" value="QRC93618.1"/>
    <property type="molecule type" value="Genomic_DNA"/>
</dbReference>
<feature type="compositionally biased region" description="Basic residues" evidence="1">
    <location>
        <begin position="55"/>
        <end position="64"/>
    </location>
</feature>
<protein>
    <submittedName>
        <fullName evidence="2">Uncharacterized protein</fullName>
    </submittedName>
</protein>
<evidence type="ECO:0000256" key="1">
    <source>
        <dbReference type="SAM" id="MobiDB-lite"/>
    </source>
</evidence>
<dbReference type="AlphaFoldDB" id="A0A7U2EXE2"/>
<dbReference type="Proteomes" id="UP000663193">
    <property type="component" value="Chromosome 3"/>
</dbReference>
<reference evidence="3" key="1">
    <citation type="journal article" date="2021" name="BMC Genomics">
        <title>Chromosome-level genome assembly and manually-curated proteome of model necrotroph Parastagonospora nodorum Sn15 reveals a genome-wide trove of candidate effector homologs, and redundancy of virulence-related functions within an accessory chromosome.</title>
        <authorList>
            <person name="Bertazzoni S."/>
            <person name="Jones D.A.B."/>
            <person name="Phan H.T."/>
            <person name="Tan K.-C."/>
            <person name="Hane J.K."/>
        </authorList>
    </citation>
    <scope>NUCLEOTIDE SEQUENCE [LARGE SCALE GENOMIC DNA]</scope>
    <source>
        <strain evidence="3">SN15 / ATCC MYA-4574 / FGSC 10173)</strain>
    </source>
</reference>